<dbReference type="InterPro" id="IPR036942">
    <property type="entry name" value="Beta-barrel_TonB_sf"/>
</dbReference>
<dbReference type="GO" id="GO:0015344">
    <property type="term" value="F:siderophore uptake transmembrane transporter activity"/>
    <property type="evidence" value="ECO:0007669"/>
    <property type="project" value="TreeGrafter"/>
</dbReference>
<reference evidence="12 13" key="1">
    <citation type="submission" date="2017-04" db="EMBL/GenBank/DDBJ databases">
        <authorList>
            <person name="Afonso C.L."/>
            <person name="Miller P.J."/>
            <person name="Scott M.A."/>
            <person name="Spackman E."/>
            <person name="Goraichik I."/>
            <person name="Dimitrov K.M."/>
            <person name="Suarez D.L."/>
            <person name="Swayne D.E."/>
        </authorList>
    </citation>
    <scope>NUCLEOTIDE SEQUENCE [LARGE SCALE GENOMIC DNA]</scope>
    <source>
        <strain evidence="12 13">DSM 19625</strain>
    </source>
</reference>
<name>A0A1W2E1Y5_9SPHI</name>
<dbReference type="GO" id="GO:0009279">
    <property type="term" value="C:cell outer membrane"/>
    <property type="evidence" value="ECO:0007669"/>
    <property type="project" value="UniProtKB-SubCell"/>
</dbReference>
<keyword evidence="9" id="KW-1133">Transmembrane helix</keyword>
<evidence type="ECO:0000259" key="11">
    <source>
        <dbReference type="Pfam" id="PF07715"/>
    </source>
</evidence>
<feature type="domain" description="Secretin/TonB short N-terminal" evidence="10">
    <location>
        <begin position="86"/>
        <end position="134"/>
    </location>
</feature>
<keyword evidence="6 8" id="KW-0472">Membrane</keyword>
<keyword evidence="7 8" id="KW-0998">Cell outer membrane</keyword>
<dbReference type="InterPro" id="IPR023996">
    <property type="entry name" value="TonB-dep_OMP_SusC/RagA"/>
</dbReference>
<dbReference type="NCBIfam" id="TIGR04056">
    <property type="entry name" value="OMP_RagA_SusC"/>
    <property type="match status" value="1"/>
</dbReference>
<dbReference type="Pfam" id="PF07660">
    <property type="entry name" value="STN"/>
    <property type="match status" value="1"/>
</dbReference>
<evidence type="ECO:0000256" key="3">
    <source>
        <dbReference type="ARBA" id="ARBA00022452"/>
    </source>
</evidence>
<dbReference type="PANTHER" id="PTHR30069">
    <property type="entry name" value="TONB-DEPENDENT OUTER MEMBRANE RECEPTOR"/>
    <property type="match status" value="1"/>
</dbReference>
<dbReference type="Proteomes" id="UP000192678">
    <property type="component" value="Unassembled WGS sequence"/>
</dbReference>
<sequence>MNFYKQSVSKPPGLLQKNLWILNAVFYRFKAIDHRKLLMRVKITTIMLITVFLQFAQASKAQRITISQRNASLEEIFKEIRKQSGYDFFYDIEDLKKAKRIDLSVQNQTVEEVLKRCFENQPFTYLLSNKTVIIKENAQPVVNRVSNSIQKLELKGRITDEKGGGLPGVSIKLKGSSTGTMSDTNGNYALSLPDGSGTLVFSFVGFTTQEIAIGNRTTINVVLKEENSALSEVVVVGYGTQKKVNLTGAVSNVSGTELTSRQAPNTTSLLQGRMPGVQVTQNSGQPGAESASIQIRGMGTFSKAGNEPLVLIDGIEGNLNNVNPNQIESVSVLKDAASAAIYGSRAANGVILVTTKSGKAGRLNIDYSYNYGSQRATSIYDRITNSVQFMELLNKAIDHTGTSANQRYSAAQIEEYRQGAITNPAQYPSYDWMDAIFRTAPMQQHYLSVNGGKEGTTYNFGAGYLNQDGILIATGYKRYDAQFNFKTDLNKKVTFGTNISFSKGKRNETALNGNFDGNSTEDQILSALAAHPTFTPKLPDGSGRYAAKAYIFEGGNKNPVATAENGGRYLNNHYALASAYLNVDILPGLKGEIKGAVKYNERETKVHVVGIPGYMFLPDNAGTYAYNTQWNGTVGENNLTVRNDKDVQYTVFGTLNYTKKIGENHNLTALLGGSQETFRYDRLQGFKRNAPSADLLDLSIFEPGGQTADGFSYEWALQSLFGRVNYDYKEKYLLEANFRYDGSSRFPTGNKWGFFPSASAGWRISQEDFLKDVSWVNNLKARVSWGQVGNQNVNRTLLGETMPYPYQSVLNPYLYFIGGSLQQGVTQTDLINSNVKWETTTLTNLGLDFSLFGSSLFGSVDWYTKRTTNILRELQVPDFIGLAGPTVNSGEMKNTGLEFLLGYEGKINDFRYKVQGNFETYKNKVVKFGAREINSGNGTITQEGLPYQSYLMYIFDGIYQNQAEIDNGPTPIVKPKPGDMKYRDVSGPNGVPDGKITTDDRTVVGGAFPKFNYGLTVNAEYKNFDLSFFFQGVQGRKIYVKEWGVAPFRQAGPPPTFWENAWDGEGTSNTIPHIFNELYAPNTQVSDWWLQDASYLRLKNLQLGYNFPAKLINKAKMQGLRLYVSGDNLFTITDFFDGSDPERAAASGRAAIYPQAKIYSFGLKVTF</sequence>
<dbReference type="RefSeq" id="WP_235005351.1">
    <property type="nucleotide sequence ID" value="NZ_FWYB01000009.1"/>
</dbReference>
<proteinExistence type="inferred from homology"/>
<feature type="transmembrane region" description="Helical" evidence="9">
    <location>
        <begin position="37"/>
        <end position="56"/>
    </location>
</feature>
<dbReference type="InterPro" id="IPR037066">
    <property type="entry name" value="Plug_dom_sf"/>
</dbReference>
<dbReference type="FunFam" id="2.170.130.10:FF:000003">
    <property type="entry name" value="SusC/RagA family TonB-linked outer membrane protein"/>
    <property type="match status" value="1"/>
</dbReference>
<organism evidence="12 13">
    <name type="scientific">Pedobacter nyackensis</name>
    <dbReference type="NCBI Taxonomy" id="475255"/>
    <lineage>
        <taxon>Bacteria</taxon>
        <taxon>Pseudomonadati</taxon>
        <taxon>Bacteroidota</taxon>
        <taxon>Sphingobacteriia</taxon>
        <taxon>Sphingobacteriales</taxon>
        <taxon>Sphingobacteriaceae</taxon>
        <taxon>Pedobacter</taxon>
    </lineage>
</organism>
<dbReference type="PANTHER" id="PTHR30069:SF29">
    <property type="entry name" value="HEMOGLOBIN AND HEMOGLOBIN-HAPTOGLOBIN-BINDING PROTEIN 1-RELATED"/>
    <property type="match status" value="1"/>
</dbReference>
<dbReference type="Gene3D" id="2.40.170.20">
    <property type="entry name" value="TonB-dependent receptor, beta-barrel domain"/>
    <property type="match status" value="1"/>
</dbReference>
<gene>
    <name evidence="12" type="ORF">SAMN04488101_109138</name>
</gene>
<dbReference type="InterPro" id="IPR008969">
    <property type="entry name" value="CarboxyPept-like_regulatory"/>
</dbReference>
<dbReference type="AlphaFoldDB" id="A0A1W2E1Y5"/>
<evidence type="ECO:0000313" key="12">
    <source>
        <dbReference type="EMBL" id="SMD03851.1"/>
    </source>
</evidence>
<dbReference type="SUPFAM" id="SSF56935">
    <property type="entry name" value="Porins"/>
    <property type="match status" value="1"/>
</dbReference>
<evidence type="ECO:0000259" key="10">
    <source>
        <dbReference type="Pfam" id="PF07660"/>
    </source>
</evidence>
<keyword evidence="2 8" id="KW-0813">Transport</keyword>
<feature type="domain" description="TonB-dependent receptor plug" evidence="11">
    <location>
        <begin position="243"/>
        <end position="350"/>
    </location>
</feature>
<keyword evidence="5" id="KW-0732">Signal</keyword>
<dbReference type="Pfam" id="PF13715">
    <property type="entry name" value="CarbopepD_reg_2"/>
    <property type="match status" value="1"/>
</dbReference>
<dbReference type="InterPro" id="IPR011662">
    <property type="entry name" value="Secretin/TonB_short_N"/>
</dbReference>
<evidence type="ECO:0000256" key="1">
    <source>
        <dbReference type="ARBA" id="ARBA00004571"/>
    </source>
</evidence>
<dbReference type="Gene3D" id="2.170.130.10">
    <property type="entry name" value="TonB-dependent receptor, plug domain"/>
    <property type="match status" value="1"/>
</dbReference>
<dbReference type="PROSITE" id="PS52016">
    <property type="entry name" value="TONB_DEPENDENT_REC_3"/>
    <property type="match status" value="1"/>
</dbReference>
<evidence type="ECO:0000313" key="13">
    <source>
        <dbReference type="Proteomes" id="UP000192678"/>
    </source>
</evidence>
<keyword evidence="13" id="KW-1185">Reference proteome</keyword>
<evidence type="ECO:0000256" key="2">
    <source>
        <dbReference type="ARBA" id="ARBA00022448"/>
    </source>
</evidence>
<comment type="similarity">
    <text evidence="8">Belongs to the TonB-dependent receptor family.</text>
</comment>
<dbReference type="STRING" id="475255.SAMN04488101_109138"/>
<comment type="subcellular location">
    <subcellularLocation>
        <location evidence="1 8">Cell outer membrane</location>
        <topology evidence="1 8">Multi-pass membrane protein</topology>
    </subcellularLocation>
</comment>
<evidence type="ECO:0000256" key="7">
    <source>
        <dbReference type="ARBA" id="ARBA00023237"/>
    </source>
</evidence>
<keyword evidence="3 8" id="KW-1134">Transmembrane beta strand</keyword>
<dbReference type="Gene3D" id="2.60.40.1120">
    <property type="entry name" value="Carboxypeptidase-like, regulatory domain"/>
    <property type="match status" value="1"/>
</dbReference>
<accession>A0A1W2E1Y5</accession>
<dbReference type="Pfam" id="PF07715">
    <property type="entry name" value="Plug"/>
    <property type="match status" value="1"/>
</dbReference>
<evidence type="ECO:0000256" key="6">
    <source>
        <dbReference type="ARBA" id="ARBA00023136"/>
    </source>
</evidence>
<dbReference type="InterPro" id="IPR039426">
    <property type="entry name" value="TonB-dep_rcpt-like"/>
</dbReference>
<protein>
    <submittedName>
        <fullName evidence="12">TonB-linked outer membrane protein, SusC/RagA family</fullName>
    </submittedName>
</protein>
<dbReference type="GO" id="GO:0044718">
    <property type="term" value="P:siderophore transmembrane transport"/>
    <property type="evidence" value="ECO:0007669"/>
    <property type="project" value="TreeGrafter"/>
</dbReference>
<keyword evidence="4 8" id="KW-0812">Transmembrane</keyword>
<evidence type="ECO:0000256" key="4">
    <source>
        <dbReference type="ARBA" id="ARBA00022692"/>
    </source>
</evidence>
<evidence type="ECO:0000256" key="9">
    <source>
        <dbReference type="SAM" id="Phobius"/>
    </source>
</evidence>
<dbReference type="NCBIfam" id="TIGR04057">
    <property type="entry name" value="SusC_RagA_signa"/>
    <property type="match status" value="1"/>
</dbReference>
<dbReference type="EMBL" id="FWYB01000009">
    <property type="protein sequence ID" value="SMD03851.1"/>
    <property type="molecule type" value="Genomic_DNA"/>
</dbReference>
<dbReference type="SUPFAM" id="SSF49464">
    <property type="entry name" value="Carboxypeptidase regulatory domain-like"/>
    <property type="match status" value="1"/>
</dbReference>
<dbReference type="InterPro" id="IPR012910">
    <property type="entry name" value="Plug_dom"/>
</dbReference>
<evidence type="ECO:0000256" key="5">
    <source>
        <dbReference type="ARBA" id="ARBA00022729"/>
    </source>
</evidence>
<dbReference type="InterPro" id="IPR023997">
    <property type="entry name" value="TonB-dep_OMP_SusC/RagA_CS"/>
</dbReference>
<evidence type="ECO:0000256" key="8">
    <source>
        <dbReference type="PROSITE-ProRule" id="PRU01360"/>
    </source>
</evidence>